<dbReference type="AlphaFoldDB" id="A0A495ECH3"/>
<evidence type="ECO:0000259" key="4">
    <source>
        <dbReference type="Pfam" id="PF00884"/>
    </source>
</evidence>
<sequence length="618" mass="70898">MRNIFIKKTILIFLSVITFFSCKTAEKTPEKQPNIVWIVSEDNSKHYLKLFDENGIETPNIASLTNQGVMFTRAFSNAPVCSVARSTIISGTYAPRTGVQFHRKSELAPLPDGLHMFPAYLKQAGYYTTNNSKEDYNFVKSDTVWDDSSKKASYRNRSENQPFFHVFNIGTSHESRIHFTKEDMDAALAKGELDSFNIQPNHPQTELFQYTNVHYRNKIQEMDQEVGAVIKELKEDGLLEDTFIFYYGDHGGVLPGSKGYLYETGLHVPMIVRVPENYKHLTHLKPGSTTENFVSFIDLAPTVLKLANVSIPEQIDGKPFLTPEETKQDHTTFGYADRFDEKYDLVRSVRKGKYKYIRNFQPFNFDGLMNNYRYKQLAYKEWETLYNEGKLNDVQSTFFKSKAPEMLFDVENDPYETKNLANDAAHKNTLLDLRSSLNTWIEGMPDLSFYPEHYIIDNALKNPVKWGQEHKKDIKKYITTANLMLQDFSSIKEKVKVSLASKDPWERYWALIVCSSFGKEANALKTTIKNIAKTDPQALNKVRAAEFLGLTKNDNPEQICLEALYSTNNPVEALLILNSITLLSSKDFGYSIQIDTSKLKPTVLKDAQVLRRIEYLIP</sequence>
<dbReference type="EMBL" id="RBIQ01000007">
    <property type="protein sequence ID" value="RKR14329.1"/>
    <property type="molecule type" value="Genomic_DNA"/>
</dbReference>
<evidence type="ECO:0000256" key="2">
    <source>
        <dbReference type="ARBA" id="ARBA00022801"/>
    </source>
</evidence>
<feature type="chain" id="PRO_5019843829" evidence="3">
    <location>
        <begin position="25"/>
        <end position="618"/>
    </location>
</feature>
<keyword evidence="3" id="KW-0732">Signal</keyword>
<comment type="caution">
    <text evidence="5">The sequence shown here is derived from an EMBL/GenBank/DDBJ whole genome shotgun (WGS) entry which is preliminary data.</text>
</comment>
<keyword evidence="6" id="KW-1185">Reference proteome</keyword>
<dbReference type="InterPro" id="IPR000917">
    <property type="entry name" value="Sulfatase_N"/>
</dbReference>
<dbReference type="RefSeq" id="WP_121063444.1">
    <property type="nucleotide sequence ID" value="NZ_RBIQ01000007.1"/>
</dbReference>
<dbReference type="CDD" id="cd16027">
    <property type="entry name" value="SGSH"/>
    <property type="match status" value="1"/>
</dbReference>
<evidence type="ECO:0000256" key="3">
    <source>
        <dbReference type="SAM" id="SignalP"/>
    </source>
</evidence>
<gene>
    <name evidence="5" type="ORF">CLV91_0404</name>
</gene>
<comment type="similarity">
    <text evidence="1">Belongs to the sulfatase family.</text>
</comment>
<proteinExistence type="inferred from homology"/>
<feature type="domain" description="Sulfatase N-terminal" evidence="4">
    <location>
        <begin position="130"/>
        <end position="309"/>
    </location>
</feature>
<dbReference type="OrthoDB" id="9789742at2"/>
<reference evidence="5 6" key="1">
    <citation type="submission" date="2018-10" db="EMBL/GenBank/DDBJ databases">
        <title>Genomic Encyclopedia of Archaeal and Bacterial Type Strains, Phase II (KMG-II): from individual species to whole genera.</title>
        <authorList>
            <person name="Goeker M."/>
        </authorList>
    </citation>
    <scope>NUCLEOTIDE SEQUENCE [LARGE SCALE GENOMIC DNA]</scope>
    <source>
        <strain evidence="5 6">DSM 25230</strain>
    </source>
</reference>
<name>A0A495ECH3_9FLAO</name>
<keyword evidence="2" id="KW-0378">Hydrolase</keyword>
<protein>
    <submittedName>
        <fullName evidence="5">Arylsulfatase A-like enzyme</fullName>
    </submittedName>
</protein>
<dbReference type="InterPro" id="IPR017850">
    <property type="entry name" value="Alkaline_phosphatase_core_sf"/>
</dbReference>
<dbReference type="PROSITE" id="PS51257">
    <property type="entry name" value="PROKAR_LIPOPROTEIN"/>
    <property type="match status" value="1"/>
</dbReference>
<dbReference type="InterPro" id="IPR050738">
    <property type="entry name" value="Sulfatase"/>
</dbReference>
<evidence type="ECO:0000256" key="1">
    <source>
        <dbReference type="ARBA" id="ARBA00008779"/>
    </source>
</evidence>
<evidence type="ECO:0000313" key="6">
    <source>
        <dbReference type="Proteomes" id="UP000269412"/>
    </source>
</evidence>
<dbReference type="PANTHER" id="PTHR42693:SF53">
    <property type="entry name" value="ENDO-4-O-SULFATASE"/>
    <property type="match status" value="1"/>
</dbReference>
<feature type="signal peptide" evidence="3">
    <location>
        <begin position="1"/>
        <end position="24"/>
    </location>
</feature>
<dbReference type="Proteomes" id="UP000269412">
    <property type="component" value="Unassembled WGS sequence"/>
</dbReference>
<dbReference type="Pfam" id="PF00884">
    <property type="entry name" value="Sulfatase"/>
    <property type="match status" value="1"/>
</dbReference>
<accession>A0A495ECH3</accession>
<evidence type="ECO:0000313" key="5">
    <source>
        <dbReference type="EMBL" id="RKR14329.1"/>
    </source>
</evidence>
<dbReference type="GO" id="GO:0004065">
    <property type="term" value="F:arylsulfatase activity"/>
    <property type="evidence" value="ECO:0007669"/>
    <property type="project" value="TreeGrafter"/>
</dbReference>
<dbReference type="SUPFAM" id="SSF53649">
    <property type="entry name" value="Alkaline phosphatase-like"/>
    <property type="match status" value="1"/>
</dbReference>
<organism evidence="5 6">
    <name type="scientific">Maribacter vaceletii</name>
    <dbReference type="NCBI Taxonomy" id="1206816"/>
    <lineage>
        <taxon>Bacteria</taxon>
        <taxon>Pseudomonadati</taxon>
        <taxon>Bacteroidota</taxon>
        <taxon>Flavobacteriia</taxon>
        <taxon>Flavobacteriales</taxon>
        <taxon>Flavobacteriaceae</taxon>
        <taxon>Maribacter</taxon>
    </lineage>
</organism>
<dbReference type="PANTHER" id="PTHR42693">
    <property type="entry name" value="ARYLSULFATASE FAMILY MEMBER"/>
    <property type="match status" value="1"/>
</dbReference>
<dbReference type="Gene3D" id="3.40.720.10">
    <property type="entry name" value="Alkaline Phosphatase, subunit A"/>
    <property type="match status" value="1"/>
</dbReference>